<dbReference type="OrthoDB" id="1711508at2759"/>
<organism evidence="2 3">
    <name type="scientific">Panaeolus cyanescens</name>
    <dbReference type="NCBI Taxonomy" id="181874"/>
    <lineage>
        <taxon>Eukaryota</taxon>
        <taxon>Fungi</taxon>
        <taxon>Dikarya</taxon>
        <taxon>Basidiomycota</taxon>
        <taxon>Agaricomycotina</taxon>
        <taxon>Agaricomycetes</taxon>
        <taxon>Agaricomycetidae</taxon>
        <taxon>Agaricales</taxon>
        <taxon>Agaricineae</taxon>
        <taxon>Galeropsidaceae</taxon>
        <taxon>Panaeolus</taxon>
    </lineage>
</organism>
<dbReference type="PANTHER" id="PTHR48493">
    <property type="entry name" value="UBIQUITIN-LIKE DOMAIN-CONTAINING CTD PHOSPHATASE 1"/>
    <property type="match status" value="1"/>
</dbReference>
<proteinExistence type="predicted"/>
<dbReference type="InterPro" id="IPR000626">
    <property type="entry name" value="Ubiquitin-like_dom"/>
</dbReference>
<dbReference type="InParanoid" id="A0A409Y7F5"/>
<evidence type="ECO:0000259" key="1">
    <source>
        <dbReference type="PROSITE" id="PS50053"/>
    </source>
</evidence>
<feature type="domain" description="Ubiquitin-like" evidence="1">
    <location>
        <begin position="27"/>
        <end position="103"/>
    </location>
</feature>
<dbReference type="PANTHER" id="PTHR48493:SF1">
    <property type="entry name" value="UBIQUITIN-LIKE DOMAIN-CONTAINING CTD PHOSPHATASE 1"/>
    <property type="match status" value="1"/>
</dbReference>
<reference evidence="2 3" key="1">
    <citation type="journal article" date="2018" name="Evol. Lett.">
        <title>Horizontal gene cluster transfer increased hallucinogenic mushroom diversity.</title>
        <authorList>
            <person name="Reynolds H.T."/>
            <person name="Vijayakumar V."/>
            <person name="Gluck-Thaler E."/>
            <person name="Korotkin H.B."/>
            <person name="Matheny P.B."/>
            <person name="Slot J.C."/>
        </authorList>
    </citation>
    <scope>NUCLEOTIDE SEQUENCE [LARGE SCALE GENOMIC DNA]</scope>
    <source>
        <strain evidence="2 3">2629</strain>
    </source>
</reference>
<dbReference type="EMBL" id="NHTK01001375">
    <property type="protein sequence ID" value="PPQ98843.1"/>
    <property type="molecule type" value="Genomic_DNA"/>
</dbReference>
<comment type="caution">
    <text evidence="2">The sequence shown here is derived from an EMBL/GenBank/DDBJ whole genome shotgun (WGS) entry which is preliminary data.</text>
</comment>
<dbReference type="SUPFAM" id="SSF56784">
    <property type="entry name" value="HAD-like"/>
    <property type="match status" value="1"/>
</dbReference>
<name>A0A409Y7F5_9AGAR</name>
<protein>
    <recommendedName>
        <fullName evidence="1">Ubiquitin-like domain-containing protein</fullName>
    </recommendedName>
</protein>
<dbReference type="GO" id="GO:0090364">
    <property type="term" value="P:regulation of proteasome assembly"/>
    <property type="evidence" value="ECO:0007669"/>
    <property type="project" value="InterPro"/>
</dbReference>
<dbReference type="GO" id="GO:0005634">
    <property type="term" value="C:nucleus"/>
    <property type="evidence" value="ECO:0007669"/>
    <property type="project" value="TreeGrafter"/>
</dbReference>
<dbReference type="SUPFAM" id="SSF54236">
    <property type="entry name" value="Ubiquitin-like"/>
    <property type="match status" value="1"/>
</dbReference>
<dbReference type="InterPro" id="IPR051658">
    <property type="entry name" value="UBLCP1"/>
</dbReference>
<dbReference type="STRING" id="181874.A0A409Y7F5"/>
<gene>
    <name evidence="2" type="ORF">CVT24_003397</name>
</gene>
<keyword evidence="3" id="KW-1185">Reference proteome</keyword>
<dbReference type="AlphaFoldDB" id="A0A409Y7F5"/>
<dbReference type="Gene3D" id="3.40.50.1000">
    <property type="entry name" value="HAD superfamily/HAD-like"/>
    <property type="match status" value="1"/>
</dbReference>
<sequence>MASTQAETLAIVEADTSCQTEIPERWIELQMAWSGKTFKVNIAESDRVYDLKTIVHDLTKVPCERQKIVGLVKGKLPADQIRISDLKLVSGKKFTLIGTPEGEEIKDPSALGSLPDIVNDLDVDFTEKPAVAQKYQHDARNIRKVQEATKNLQLNIIHPIRPGKKLLVLDIDYTILDTRPLTSGSLPPAELSNSVGVVHGTLSDCDQFASGNTFLVSYRNHNITASTITLFRSQTSWIWLETKLVELGMVGANRNYNISFVLDKTCMFTVFTEKDNQPWSHSVKALQIIWNHFPQFNEKNTIHVDDLASLSRNFALNPRSGLKISAFKNAHTAESRADRELEKLGRYMVFIASLPDFSALSHKNWKSVVRGLGGPPVNSTLADFKRGA</sequence>
<dbReference type="InterPro" id="IPR036412">
    <property type="entry name" value="HAD-like_sf"/>
</dbReference>
<accession>A0A409Y7F5</accession>
<dbReference type="InterPro" id="IPR023214">
    <property type="entry name" value="HAD_sf"/>
</dbReference>
<dbReference type="PROSITE" id="PS50053">
    <property type="entry name" value="UBIQUITIN_2"/>
    <property type="match status" value="1"/>
</dbReference>
<evidence type="ECO:0000313" key="3">
    <source>
        <dbReference type="Proteomes" id="UP000284842"/>
    </source>
</evidence>
<dbReference type="Proteomes" id="UP000284842">
    <property type="component" value="Unassembled WGS sequence"/>
</dbReference>
<dbReference type="Gene3D" id="3.10.20.90">
    <property type="entry name" value="Phosphatidylinositol 3-kinase Catalytic Subunit, Chain A, domain 1"/>
    <property type="match status" value="1"/>
</dbReference>
<evidence type="ECO:0000313" key="2">
    <source>
        <dbReference type="EMBL" id="PPQ98843.1"/>
    </source>
</evidence>
<dbReference type="GO" id="GO:0004722">
    <property type="term" value="F:protein serine/threonine phosphatase activity"/>
    <property type="evidence" value="ECO:0007669"/>
    <property type="project" value="TreeGrafter"/>
</dbReference>
<dbReference type="InterPro" id="IPR029071">
    <property type="entry name" value="Ubiquitin-like_domsf"/>
</dbReference>